<dbReference type="STRING" id="1797994.A2227_01825"/>
<dbReference type="NCBIfam" id="TIGR01451">
    <property type="entry name" value="B_ant_repeat"/>
    <property type="match status" value="1"/>
</dbReference>
<dbReference type="InterPro" id="IPR011936">
    <property type="entry name" value="Myxo_disulph_rpt"/>
</dbReference>
<dbReference type="Pfam" id="PF13948">
    <property type="entry name" value="DUF4215"/>
    <property type="match status" value="2"/>
</dbReference>
<dbReference type="Pfam" id="PF01345">
    <property type="entry name" value="DUF11"/>
    <property type="match status" value="2"/>
</dbReference>
<keyword evidence="2" id="KW-0964">Secreted</keyword>
<evidence type="ECO:0008006" key="12">
    <source>
        <dbReference type="Google" id="ProtNLM"/>
    </source>
</evidence>
<accession>A0A1F5SLM9</accession>
<feature type="domain" description="SD-repeat containing protein B" evidence="8">
    <location>
        <begin position="856"/>
        <end position="907"/>
    </location>
</feature>
<gene>
    <name evidence="10" type="ORF">A2227_01825</name>
</gene>
<keyword evidence="4" id="KW-0677">Repeat</keyword>
<evidence type="ECO:0000259" key="7">
    <source>
        <dbReference type="Pfam" id="PF01345"/>
    </source>
</evidence>
<evidence type="ECO:0000256" key="5">
    <source>
        <dbReference type="ARBA" id="ARBA00023157"/>
    </source>
</evidence>
<feature type="domain" description="DUF11" evidence="7">
    <location>
        <begin position="277"/>
        <end position="376"/>
    </location>
</feature>
<dbReference type="GO" id="GO:0005576">
    <property type="term" value="C:extracellular region"/>
    <property type="evidence" value="ECO:0007669"/>
    <property type="project" value="UniProtKB-SubCell"/>
</dbReference>
<organism evidence="10 11">
    <name type="scientific">Candidatus Falkowbacteria bacterium RIFOXYA2_FULL_47_19</name>
    <dbReference type="NCBI Taxonomy" id="1797994"/>
    <lineage>
        <taxon>Bacteria</taxon>
        <taxon>Candidatus Falkowiibacteriota</taxon>
    </lineage>
</organism>
<evidence type="ECO:0000259" key="9">
    <source>
        <dbReference type="Pfam" id="PF24514"/>
    </source>
</evidence>
<dbReference type="NCBIfam" id="TIGR02232">
    <property type="entry name" value="myxo_disulf_rpt"/>
    <property type="match status" value="2"/>
</dbReference>
<feature type="transmembrane region" description="Helical" evidence="6">
    <location>
        <begin position="41"/>
        <end position="64"/>
    </location>
</feature>
<evidence type="ECO:0000256" key="1">
    <source>
        <dbReference type="ARBA" id="ARBA00004613"/>
    </source>
</evidence>
<evidence type="ECO:0000256" key="4">
    <source>
        <dbReference type="ARBA" id="ARBA00022737"/>
    </source>
</evidence>
<name>A0A1F5SLM9_9BACT</name>
<dbReference type="PANTHER" id="PTHR34819">
    <property type="entry name" value="LARGE CYSTEINE-RICH PERIPLASMIC PROTEIN OMCB"/>
    <property type="match status" value="1"/>
</dbReference>
<dbReference type="InterPro" id="IPR055371">
    <property type="entry name" value="SpaA_PFL_dom_4"/>
</dbReference>
<dbReference type="SUPFAM" id="SSF49478">
    <property type="entry name" value="Cna protein B-type domain"/>
    <property type="match status" value="1"/>
</dbReference>
<dbReference type="InterPro" id="IPR001434">
    <property type="entry name" value="OmcB-like_DUF11"/>
</dbReference>
<evidence type="ECO:0000313" key="10">
    <source>
        <dbReference type="EMBL" id="OGF27564.1"/>
    </source>
</evidence>
<comment type="subcellular location">
    <subcellularLocation>
        <location evidence="1">Secreted</location>
    </subcellularLocation>
</comment>
<keyword evidence="3" id="KW-0732">Signal</keyword>
<dbReference type="EMBL" id="MFGB01000007">
    <property type="protein sequence ID" value="OGF27564.1"/>
    <property type="molecule type" value="Genomic_DNA"/>
</dbReference>
<proteinExistence type="predicted"/>
<sequence length="1633" mass="176388">MHDSYSPNLLSSRQIAPNYAFHYAPNFLNTRKGKIYKAINVFSMSLLVLNMSFGMALGGIFMVAPGEAWACHGTITVIKQTVPDGDTQAFAFSKNKTGTTGWNGNFSLIDGNSVDLPFTSTGDYYITEADVPGWNLSDIVCSGNNSNFTVTKYLSERKVKLKISHDTQITCTFTNTKQEDKDECEDKFGPNYFTVAKWEYAGAWSEAMDKHDPAYSTAVSGNNESADWTSNPAVDKILRKAATTYTEFPGGTSGTVTKDVNSISHITFCGGPGECKLELVKTDSPDPVAPGGDLTYNLTLTNTGTANCTGSGVELKEFYDTKTSFVSSVPNPASGNNVWVKNVLAPGESYTVDILTTVKTETACGSEIVNEACAWAEQLGSKSNPDNWICATATTTVECPPVCGDGIKNGDEQCDDGKNGDNTDGCTDQCTLTYCGDSTIQTPNGNGLNEVCDLGGTNGTPCDPDYNSTCTYCSSTCQPTTLTGPYCGDGVQNGLEACDDGKDGDNTDGCTDQCALTYCGDSTIQTPNGYDLNEVCDRGGQNGLPCVPDYDSTCTYCSGTCSEISLRGPYCGDGIIQGGEGEECDWPAMPTGLSGNWTCESDCKLKYIPPKKGWLTVCKWFDVDGLTSTIDDQTIVPGWNFTLDHTTTQTTGDNGCTVFTDLDPKQYTVSETMPNPSWSPVYPENGEGTVIVDEDQGATINFYNTRRGGFTICKYYDNGVIGAYESGVDTPLAWEFTVTGPDSYSQTLNTSNDNACVSVDNLIYGDYTITEAPVSGHWRNTYPANGSYSFTLGSVALQPFVFLNYEAPFCGDYNPDPGEECDHGPTGSATCSTECKTIEQCTSLISGRKLDYFTGNGLSGWVIELRNDNLGIVYATTTTDNDGNYAFNDLCTGRYDVYEQNQSGWTQVSPIDPDNYYTIFITTQNTNETDKDFVNRHEVGNLKICKIGDSDGDLNTADDQYPVADWPFTVTYPDQSAHTVRTAGEIGCVTLSDLPIGIYNAAEAALTKGWIILSPENGATSTEVKAGETAELYFYNRPYGDSGMICGYKYEDEDKNAATPNTKGLPDWTIELSTAADCAAGENWADRVINYTQGTDSNSDPLASDYTDSAKALGEAEADQTLNYVSLGFGGEIILELENIVINGNGADIEIFETSPDGAPTSEKARVYASPTGIDGTWRELGLATLDTSLDLGTLVWAKYIKLVDESDDNDENADGNGYDLDGLFAVNCRADWQKVTAPVLTDSTGRYCFQGLPYDAAYRVNEVLKTNWHNTTPLYFDVWLEYTGKDGLDYNFNNYYEEGPRCGDRILGNTPGEQCDDGNNVSGDGCSATCSTEGGGGPYCGDGIINVAGEECDDANSDQTDGCRYCKLPGGGGGGGGHVFLDIMEIEAKCIDENTAKIEWRTNKTVTSWVVYGLDSDDIKDATSTDTTTESTLHSTTIGGLKPYTEYSFTAKAEEGSDKTEKTVKYKTDACVEVKGEEGDPILSITKVIPDEKSFYNPGDKNFKYVINYANTGNLTAFNVIIKDILPEGIVYADTASTTREWAVGDLLPGETGEITYFANVIDDAAEKIYVNTATIRSDNHKPLEAMADLEVREIEVLAETGFSVFEFMALIMMVGGLTGASALIKRKAYNL</sequence>
<dbReference type="Pfam" id="PF24514">
    <property type="entry name" value="SpaA_4"/>
    <property type="match status" value="1"/>
</dbReference>
<dbReference type="Gene3D" id="2.60.40.10">
    <property type="entry name" value="Immunoglobulins"/>
    <property type="match status" value="2"/>
</dbReference>
<dbReference type="InterPro" id="IPR013783">
    <property type="entry name" value="Ig-like_fold"/>
</dbReference>
<keyword evidence="5" id="KW-1015">Disulfide bond</keyword>
<dbReference type="Proteomes" id="UP000178367">
    <property type="component" value="Unassembled WGS sequence"/>
</dbReference>
<feature type="domain" description="SpaA-like prealbumin fold" evidence="9">
    <location>
        <begin position="75"/>
        <end position="177"/>
    </location>
</feature>
<feature type="domain" description="DUF11" evidence="7">
    <location>
        <begin position="1484"/>
        <end position="1581"/>
    </location>
</feature>
<comment type="caution">
    <text evidence="10">The sequence shown here is derived from an EMBL/GenBank/DDBJ whole genome shotgun (WGS) entry which is preliminary data.</text>
</comment>
<dbReference type="InterPro" id="IPR033764">
    <property type="entry name" value="Sdr_B"/>
</dbReference>
<protein>
    <recommendedName>
        <fullName evidence="12">Fibronectin type-III domain-containing protein</fullName>
    </recommendedName>
</protein>
<keyword evidence="6" id="KW-0812">Transmembrane</keyword>
<keyword evidence="6" id="KW-1133">Transmembrane helix</keyword>
<dbReference type="Pfam" id="PF17210">
    <property type="entry name" value="SdrD_B"/>
    <property type="match status" value="1"/>
</dbReference>
<evidence type="ECO:0000256" key="3">
    <source>
        <dbReference type="ARBA" id="ARBA00022729"/>
    </source>
</evidence>
<evidence type="ECO:0000256" key="6">
    <source>
        <dbReference type="SAM" id="Phobius"/>
    </source>
</evidence>
<dbReference type="SUPFAM" id="SSF117074">
    <property type="entry name" value="Hypothetical protein PA1324"/>
    <property type="match status" value="1"/>
</dbReference>
<evidence type="ECO:0000256" key="2">
    <source>
        <dbReference type="ARBA" id="ARBA00022525"/>
    </source>
</evidence>
<evidence type="ECO:0000313" key="11">
    <source>
        <dbReference type="Proteomes" id="UP000178367"/>
    </source>
</evidence>
<evidence type="ECO:0000259" key="8">
    <source>
        <dbReference type="Pfam" id="PF17210"/>
    </source>
</evidence>
<feature type="transmembrane region" description="Helical" evidence="6">
    <location>
        <begin position="1604"/>
        <end position="1626"/>
    </location>
</feature>
<dbReference type="InterPro" id="IPR047589">
    <property type="entry name" value="DUF11_rpt"/>
</dbReference>
<dbReference type="InterPro" id="IPR051172">
    <property type="entry name" value="Chlamydia_OmcB"/>
</dbReference>
<reference evidence="10 11" key="1">
    <citation type="journal article" date="2016" name="Nat. Commun.">
        <title>Thousands of microbial genomes shed light on interconnected biogeochemical processes in an aquifer system.</title>
        <authorList>
            <person name="Anantharaman K."/>
            <person name="Brown C.T."/>
            <person name="Hug L.A."/>
            <person name="Sharon I."/>
            <person name="Castelle C.J."/>
            <person name="Probst A.J."/>
            <person name="Thomas B.C."/>
            <person name="Singh A."/>
            <person name="Wilkins M.J."/>
            <person name="Karaoz U."/>
            <person name="Brodie E.L."/>
            <person name="Williams K.H."/>
            <person name="Hubbard S.S."/>
            <person name="Banfield J.F."/>
        </authorList>
    </citation>
    <scope>NUCLEOTIDE SEQUENCE [LARGE SCALE GENOMIC DNA]</scope>
</reference>
<keyword evidence="6" id="KW-0472">Membrane</keyword>